<proteinExistence type="predicted"/>
<evidence type="ECO:0000256" key="4">
    <source>
        <dbReference type="ARBA" id="ARBA00022989"/>
    </source>
</evidence>
<evidence type="ECO:0000313" key="8">
    <source>
        <dbReference type="EMBL" id="RWX57412.1"/>
    </source>
</evidence>
<dbReference type="GO" id="GO:0005886">
    <property type="term" value="C:plasma membrane"/>
    <property type="evidence" value="ECO:0007669"/>
    <property type="project" value="UniProtKB-SubCell"/>
</dbReference>
<comment type="subcellular location">
    <subcellularLocation>
        <location evidence="1">Cell membrane</location>
        <topology evidence="1">Multi-pass membrane protein</topology>
    </subcellularLocation>
</comment>
<keyword evidence="4 6" id="KW-1133">Transmembrane helix</keyword>
<dbReference type="PANTHER" id="PTHR36115">
    <property type="entry name" value="PROLINE-RICH ANTIGEN HOMOLOG-RELATED"/>
    <property type="match status" value="1"/>
</dbReference>
<keyword evidence="2" id="KW-1003">Cell membrane</keyword>
<feature type="transmembrane region" description="Helical" evidence="6">
    <location>
        <begin position="61"/>
        <end position="82"/>
    </location>
</feature>
<feature type="transmembrane region" description="Helical" evidence="6">
    <location>
        <begin position="121"/>
        <end position="146"/>
    </location>
</feature>
<dbReference type="InterPro" id="IPR010432">
    <property type="entry name" value="RDD"/>
</dbReference>
<dbReference type="Proteomes" id="UP000287563">
    <property type="component" value="Unassembled WGS sequence"/>
</dbReference>
<dbReference type="EMBL" id="RJLM01000001">
    <property type="protein sequence ID" value="RWX57412.1"/>
    <property type="molecule type" value="Genomic_DNA"/>
</dbReference>
<keyword evidence="5 6" id="KW-0472">Membrane</keyword>
<dbReference type="OrthoDB" id="9793824at2"/>
<evidence type="ECO:0000256" key="3">
    <source>
        <dbReference type="ARBA" id="ARBA00022692"/>
    </source>
</evidence>
<keyword evidence="9" id="KW-1185">Reference proteome</keyword>
<evidence type="ECO:0000256" key="5">
    <source>
        <dbReference type="ARBA" id="ARBA00023136"/>
    </source>
</evidence>
<feature type="transmembrane region" description="Helical" evidence="6">
    <location>
        <begin position="28"/>
        <end position="49"/>
    </location>
</feature>
<comment type="caution">
    <text evidence="8">The sequence shown here is derived from an EMBL/GenBank/DDBJ whole genome shotgun (WGS) entry which is preliminary data.</text>
</comment>
<protein>
    <submittedName>
        <fullName evidence="8">RDD family protein</fullName>
    </submittedName>
</protein>
<evidence type="ECO:0000256" key="6">
    <source>
        <dbReference type="SAM" id="Phobius"/>
    </source>
</evidence>
<dbReference type="InterPro" id="IPR051791">
    <property type="entry name" value="Pra-immunoreactive"/>
</dbReference>
<sequence length="165" mass="18459">MENLSTETQNENETNQEILELATKWSRLGASIIDGLIVMIATLPLFYFMGGFDGIDQVPPVAAPLSVQFLTAFLGISFYCVINWKLLETKGQSIGKKLLNIHVVYLDGAQASRKDILVKRYFPYILCSYIPFIGGIIGLVNVLFIFGKQRRCLHDRIAGTKVVRS</sequence>
<evidence type="ECO:0000259" key="7">
    <source>
        <dbReference type="Pfam" id="PF06271"/>
    </source>
</evidence>
<dbReference type="PANTHER" id="PTHR36115:SF4">
    <property type="entry name" value="MEMBRANE PROTEIN"/>
    <property type="match status" value="1"/>
</dbReference>
<evidence type="ECO:0000256" key="1">
    <source>
        <dbReference type="ARBA" id="ARBA00004651"/>
    </source>
</evidence>
<dbReference type="AlphaFoldDB" id="A0A3S3T236"/>
<name>A0A3S3T236_9GAMM</name>
<dbReference type="RefSeq" id="WP_128782717.1">
    <property type="nucleotide sequence ID" value="NZ_JAKJSG010000053.1"/>
</dbReference>
<accession>A0A3S3T236</accession>
<keyword evidence="3 6" id="KW-0812">Transmembrane</keyword>
<reference evidence="8 9" key="1">
    <citation type="submission" date="2018-11" db="EMBL/GenBank/DDBJ databases">
        <title>Photobacterium sp. BEI247 sp. nov., a marine bacterium isolated from Yongle Blue Hole in the South China Sea.</title>
        <authorList>
            <person name="Wang X."/>
        </authorList>
    </citation>
    <scope>NUCLEOTIDE SEQUENCE [LARGE SCALE GENOMIC DNA]</scope>
    <source>
        <strain evidence="9">BEI247</strain>
    </source>
</reference>
<evidence type="ECO:0000313" key="9">
    <source>
        <dbReference type="Proteomes" id="UP000287563"/>
    </source>
</evidence>
<gene>
    <name evidence="8" type="ORF">EDI28_05120</name>
</gene>
<organism evidence="8 9">
    <name type="scientific">Photobacterium chitinilyticum</name>
    <dbReference type="NCBI Taxonomy" id="2485123"/>
    <lineage>
        <taxon>Bacteria</taxon>
        <taxon>Pseudomonadati</taxon>
        <taxon>Pseudomonadota</taxon>
        <taxon>Gammaproteobacteria</taxon>
        <taxon>Vibrionales</taxon>
        <taxon>Vibrionaceae</taxon>
        <taxon>Photobacterium</taxon>
    </lineage>
</organism>
<dbReference type="Pfam" id="PF06271">
    <property type="entry name" value="RDD"/>
    <property type="match status" value="1"/>
</dbReference>
<evidence type="ECO:0000256" key="2">
    <source>
        <dbReference type="ARBA" id="ARBA00022475"/>
    </source>
</evidence>
<feature type="domain" description="RDD" evidence="7">
    <location>
        <begin position="22"/>
        <end position="159"/>
    </location>
</feature>